<keyword evidence="1" id="KW-0833">Ubl conjugation pathway</keyword>
<name>A0AAW1YK80_RUBAR</name>
<proteinExistence type="predicted"/>
<dbReference type="GO" id="GO:0000151">
    <property type="term" value="C:ubiquitin ligase complex"/>
    <property type="evidence" value="ECO:0007669"/>
    <property type="project" value="TreeGrafter"/>
</dbReference>
<sequence>MAKLSRRQEEKVEEFMNITGASKKGAITHLKKFQWNVESATEEYLDQLQSNPNPHQPKPMSVEELYRRYKDPYHDMIMAEGISRLCTDLEVDPQDIVMLVISWHMKAATMCEFSKKEFFDGLKSLKIDSLGNFRSRIPSVRYELKDKGKFREVYNFTFDWAKEKGQKSLQLETAIGMWQLLFAEMNPKWPYVDQWCEFLEERHKMSIPKDTWSQLLDFVRNVDSSLSNFDAERAWPYLVDEFMDYLKEKGLVQN</sequence>
<gene>
    <name evidence="4" type="ORF">M0R45_004562</name>
</gene>
<evidence type="ECO:0000313" key="5">
    <source>
        <dbReference type="Proteomes" id="UP001457282"/>
    </source>
</evidence>
<dbReference type="GO" id="GO:0031624">
    <property type="term" value="F:ubiquitin conjugating enzyme binding"/>
    <property type="evidence" value="ECO:0007669"/>
    <property type="project" value="TreeGrafter"/>
</dbReference>
<dbReference type="Pfam" id="PF03556">
    <property type="entry name" value="Cullin_binding"/>
    <property type="match status" value="1"/>
</dbReference>
<dbReference type="Proteomes" id="UP001457282">
    <property type="component" value="Unassembled WGS sequence"/>
</dbReference>
<dbReference type="SUPFAM" id="SSF46934">
    <property type="entry name" value="UBA-like"/>
    <property type="match status" value="1"/>
</dbReference>
<feature type="domain" description="DCUN1" evidence="3">
    <location>
        <begin position="57"/>
        <end position="247"/>
    </location>
</feature>
<evidence type="ECO:0000256" key="1">
    <source>
        <dbReference type="ARBA" id="ARBA00022786"/>
    </source>
</evidence>
<dbReference type="EMBL" id="JBEDUW010000001">
    <property type="protein sequence ID" value="KAK9949014.1"/>
    <property type="molecule type" value="Genomic_DNA"/>
</dbReference>
<protein>
    <recommendedName>
        <fullName evidence="2">Defective in cullin neddylation protein</fullName>
    </recommendedName>
</protein>
<dbReference type="FunFam" id="1.10.238.10:FF:000030">
    <property type="entry name" value="DCN1-like protein"/>
    <property type="match status" value="1"/>
</dbReference>
<comment type="caution">
    <text evidence="4">The sequence shown here is derived from an EMBL/GenBank/DDBJ whole genome shotgun (WGS) entry which is preliminary data.</text>
</comment>
<dbReference type="PANTHER" id="PTHR12281">
    <property type="entry name" value="RP42 RELATED"/>
    <property type="match status" value="1"/>
</dbReference>
<dbReference type="Gene3D" id="1.10.8.10">
    <property type="entry name" value="DNA helicase RuvA subunit, C-terminal domain"/>
    <property type="match status" value="1"/>
</dbReference>
<accession>A0AAW1YK80</accession>
<evidence type="ECO:0000313" key="4">
    <source>
        <dbReference type="EMBL" id="KAK9949014.1"/>
    </source>
</evidence>
<dbReference type="InterPro" id="IPR005176">
    <property type="entry name" value="PONY_dom"/>
</dbReference>
<dbReference type="Gene3D" id="1.10.238.10">
    <property type="entry name" value="EF-hand"/>
    <property type="match status" value="1"/>
</dbReference>
<reference evidence="4 5" key="1">
    <citation type="journal article" date="2023" name="G3 (Bethesda)">
        <title>A chromosome-length genome assembly and annotation of blackberry (Rubus argutus, cv. 'Hillquist').</title>
        <authorList>
            <person name="Bruna T."/>
            <person name="Aryal R."/>
            <person name="Dudchenko O."/>
            <person name="Sargent D.J."/>
            <person name="Mead D."/>
            <person name="Buti M."/>
            <person name="Cavallini A."/>
            <person name="Hytonen T."/>
            <person name="Andres J."/>
            <person name="Pham M."/>
            <person name="Weisz D."/>
            <person name="Mascagni F."/>
            <person name="Usai G."/>
            <person name="Natali L."/>
            <person name="Bassil N."/>
            <person name="Fernandez G.E."/>
            <person name="Lomsadze A."/>
            <person name="Armour M."/>
            <person name="Olukolu B."/>
            <person name="Poorten T."/>
            <person name="Britton C."/>
            <person name="Davik J."/>
            <person name="Ashrafi H."/>
            <person name="Aiden E.L."/>
            <person name="Borodovsky M."/>
            <person name="Worthington M."/>
        </authorList>
    </citation>
    <scope>NUCLEOTIDE SEQUENCE [LARGE SCALE GENOMIC DNA]</scope>
    <source>
        <strain evidence="4">PI 553951</strain>
    </source>
</reference>
<dbReference type="GO" id="GO:0097602">
    <property type="term" value="F:cullin family protein binding"/>
    <property type="evidence" value="ECO:0007669"/>
    <property type="project" value="TreeGrafter"/>
</dbReference>
<dbReference type="FunFam" id="1.10.238.200:FF:000004">
    <property type="entry name" value="Defective in cullin neddylation protein"/>
    <property type="match status" value="1"/>
</dbReference>
<organism evidence="4 5">
    <name type="scientific">Rubus argutus</name>
    <name type="common">Southern blackberry</name>
    <dbReference type="NCBI Taxonomy" id="59490"/>
    <lineage>
        <taxon>Eukaryota</taxon>
        <taxon>Viridiplantae</taxon>
        <taxon>Streptophyta</taxon>
        <taxon>Embryophyta</taxon>
        <taxon>Tracheophyta</taxon>
        <taxon>Spermatophyta</taxon>
        <taxon>Magnoliopsida</taxon>
        <taxon>eudicotyledons</taxon>
        <taxon>Gunneridae</taxon>
        <taxon>Pentapetalae</taxon>
        <taxon>rosids</taxon>
        <taxon>fabids</taxon>
        <taxon>Rosales</taxon>
        <taxon>Rosaceae</taxon>
        <taxon>Rosoideae</taxon>
        <taxon>Rosoideae incertae sedis</taxon>
        <taxon>Rubus</taxon>
    </lineage>
</organism>
<keyword evidence="5" id="KW-1185">Reference proteome</keyword>
<dbReference type="AlphaFoldDB" id="A0AAW1YK80"/>
<dbReference type="InterPro" id="IPR009060">
    <property type="entry name" value="UBA-like_sf"/>
</dbReference>
<evidence type="ECO:0000256" key="2">
    <source>
        <dbReference type="RuleBase" id="RU410713"/>
    </source>
</evidence>
<dbReference type="InterPro" id="IPR042460">
    <property type="entry name" value="DCN1-like_PONY"/>
</dbReference>
<comment type="function">
    <text evidence="2">Neddylation of cullins play an essential role in the regulation of SCF-type complexes activity.</text>
</comment>
<dbReference type="GO" id="GO:0045116">
    <property type="term" value="P:protein neddylation"/>
    <property type="evidence" value="ECO:0007669"/>
    <property type="project" value="TreeGrafter"/>
</dbReference>
<dbReference type="GO" id="GO:0032182">
    <property type="term" value="F:ubiquitin-like protein binding"/>
    <property type="evidence" value="ECO:0007669"/>
    <property type="project" value="TreeGrafter"/>
</dbReference>
<dbReference type="PANTHER" id="PTHR12281:SF2">
    <property type="entry name" value="DEFECTIVE IN CULLIN NEDDYLATION PROTEIN"/>
    <property type="match status" value="1"/>
</dbReference>
<dbReference type="Pfam" id="PF14555">
    <property type="entry name" value="UBA_4"/>
    <property type="match status" value="1"/>
</dbReference>
<dbReference type="InterPro" id="IPR014764">
    <property type="entry name" value="DCN-prot"/>
</dbReference>
<dbReference type="PROSITE" id="PS51229">
    <property type="entry name" value="DCUN1"/>
    <property type="match status" value="1"/>
</dbReference>
<evidence type="ECO:0000259" key="3">
    <source>
        <dbReference type="PROSITE" id="PS51229"/>
    </source>
</evidence>
<dbReference type="Gene3D" id="1.10.238.200">
    <property type="entry name" value="Cullin, PONY binding domain"/>
    <property type="match status" value="1"/>
</dbReference>